<reference evidence="1" key="1">
    <citation type="submission" date="2020-04" db="EMBL/GenBank/DDBJ databases">
        <authorList>
            <person name="Alioto T."/>
            <person name="Alioto T."/>
            <person name="Gomez Garrido J."/>
        </authorList>
    </citation>
    <scope>NUCLEOTIDE SEQUENCE</scope>
    <source>
        <strain evidence="1">A484AB</strain>
    </source>
</reference>
<gene>
    <name evidence="1" type="ORF">PACLA_8A070586</name>
</gene>
<sequence length="203" mass="22870">MACLDLCLKKHLFSNQEKPDTKMFLCSQHAIQELSCGNICISTVDSNSDVGVLATYYNDVLPSNLFLQIGSKGNKRILDVSKMHESIGKDMSDALPALHALSGRDYTSAFFGIGKQKMYKVVKKSDHFKDVLASMGRSVNFEMDVFSVIQKIISECYGVKNCQSINDARYKKFCAQQKSQSRDNSHLQKTNYFSIVYAYEPIM</sequence>
<dbReference type="OrthoDB" id="6430887at2759"/>
<organism evidence="1 2">
    <name type="scientific">Paramuricea clavata</name>
    <name type="common">Red gorgonian</name>
    <name type="synonym">Violescent sea-whip</name>
    <dbReference type="NCBI Taxonomy" id="317549"/>
    <lineage>
        <taxon>Eukaryota</taxon>
        <taxon>Metazoa</taxon>
        <taxon>Cnidaria</taxon>
        <taxon>Anthozoa</taxon>
        <taxon>Octocorallia</taxon>
        <taxon>Malacalcyonacea</taxon>
        <taxon>Plexauridae</taxon>
        <taxon>Paramuricea</taxon>
    </lineage>
</organism>
<comment type="caution">
    <text evidence="1">The sequence shown here is derived from an EMBL/GenBank/DDBJ whole genome shotgun (WGS) entry which is preliminary data.</text>
</comment>
<keyword evidence="2" id="KW-1185">Reference proteome</keyword>
<dbReference type="AlphaFoldDB" id="A0A6S7JEG5"/>
<evidence type="ECO:0000313" key="1">
    <source>
        <dbReference type="EMBL" id="CAB4028454.1"/>
    </source>
</evidence>
<evidence type="ECO:0000313" key="2">
    <source>
        <dbReference type="Proteomes" id="UP001152795"/>
    </source>
</evidence>
<accession>A0A6S7JEG5</accession>
<name>A0A6S7JEG5_PARCT</name>
<dbReference type="Proteomes" id="UP001152795">
    <property type="component" value="Unassembled WGS sequence"/>
</dbReference>
<proteinExistence type="predicted"/>
<protein>
    <submittedName>
        <fullName evidence="1">Uncharacterized protein</fullName>
    </submittedName>
</protein>
<dbReference type="EMBL" id="CACRXK020015498">
    <property type="protein sequence ID" value="CAB4028454.1"/>
    <property type="molecule type" value="Genomic_DNA"/>
</dbReference>